<dbReference type="EMBL" id="SAUY01000028">
    <property type="protein sequence ID" value="RWR27827.1"/>
    <property type="molecule type" value="Genomic_DNA"/>
</dbReference>
<dbReference type="PANTHER" id="PTHR21192">
    <property type="entry name" value="NUCLEAR PROTEIN E3-3"/>
    <property type="match status" value="1"/>
</dbReference>
<reference evidence="5 6" key="2">
    <citation type="submission" date="2019-01" db="EMBL/GenBank/DDBJ databases">
        <authorList>
            <person name="Li Y."/>
        </authorList>
    </citation>
    <scope>NUCLEOTIDE SEQUENCE [LARGE SCALE GENOMIC DNA]</scope>
    <source>
        <strain evidence="4 5">07D10-4-3</strain>
        <strain evidence="1 8">2D-5</strain>
        <strain evidence="3 7">D19-10-3-21</strain>
        <strain evidence="2 6">SK2B-1</strain>
    </source>
</reference>
<dbReference type="CDD" id="cd00248">
    <property type="entry name" value="Mth938-like"/>
    <property type="match status" value="1"/>
</dbReference>
<accession>A0A443INR8</accession>
<keyword evidence="8" id="KW-1185">Reference proteome</keyword>
<dbReference type="EMBL" id="SAUX01000027">
    <property type="protein sequence ID" value="RWR26839.1"/>
    <property type="molecule type" value="Genomic_DNA"/>
</dbReference>
<accession>A0A443K4W9</accession>
<evidence type="ECO:0000313" key="6">
    <source>
        <dbReference type="Proteomes" id="UP000284476"/>
    </source>
</evidence>
<evidence type="ECO:0000313" key="2">
    <source>
        <dbReference type="EMBL" id="RWR18761.1"/>
    </source>
</evidence>
<dbReference type="Pfam" id="PF04430">
    <property type="entry name" value="DUF498"/>
    <property type="match status" value="1"/>
</dbReference>
<dbReference type="Gene3D" id="3.40.1230.10">
    <property type="entry name" value="MTH938-like"/>
    <property type="match status" value="1"/>
</dbReference>
<evidence type="ECO:0000313" key="8">
    <source>
        <dbReference type="Proteomes" id="UP000285710"/>
    </source>
</evidence>
<evidence type="ECO:0000313" key="4">
    <source>
        <dbReference type="EMBL" id="RWR27827.1"/>
    </source>
</evidence>
<evidence type="ECO:0000313" key="3">
    <source>
        <dbReference type="EMBL" id="RWR26839.1"/>
    </source>
</evidence>
<gene>
    <name evidence="4" type="ORF">D2T29_17710</name>
    <name evidence="2" type="ORF">D2T30_15460</name>
    <name evidence="3" type="ORF">D2T31_18570</name>
    <name evidence="1" type="ORF">D2T33_16405</name>
</gene>
<dbReference type="Proteomes" id="UP000284476">
    <property type="component" value="Unassembled WGS sequence"/>
</dbReference>
<comment type="caution">
    <text evidence="3">The sequence shown here is derived from an EMBL/GenBank/DDBJ whole genome shotgun (WGS) entry which is preliminary data.</text>
</comment>
<accession>A0A443JE80</accession>
<organism evidence="3 7">
    <name type="scientific">Paenirhodobacter populi</name>
    <dbReference type="NCBI Taxonomy" id="2306993"/>
    <lineage>
        <taxon>Bacteria</taxon>
        <taxon>Pseudomonadati</taxon>
        <taxon>Pseudomonadota</taxon>
        <taxon>Alphaproteobacteria</taxon>
        <taxon>Rhodobacterales</taxon>
        <taxon>Rhodobacter group</taxon>
        <taxon>Paenirhodobacter</taxon>
    </lineage>
</organism>
<dbReference type="InterPro" id="IPR036748">
    <property type="entry name" value="MTH938-like_sf"/>
</dbReference>
<dbReference type="EMBL" id="SAUZ01000018">
    <property type="protein sequence ID" value="RWR18761.1"/>
    <property type="molecule type" value="Genomic_DNA"/>
</dbReference>
<dbReference type="SUPFAM" id="SSF64076">
    <property type="entry name" value="MTH938-like"/>
    <property type="match status" value="1"/>
</dbReference>
<reference evidence="5 6" key="1">
    <citation type="submission" date="2019-01" db="EMBL/GenBank/DDBJ databases">
        <title>Sinorhodobacter populi sp. nov. isolated from the symptomatic bark tissue of Populus euramericana canker.</title>
        <authorList>
            <person name="Xu G."/>
        </authorList>
    </citation>
    <scope>NUCLEOTIDE SEQUENCE [LARGE SCALE GENOMIC DNA]</scope>
    <source>
        <strain evidence="4 5">07D10-4-3</strain>
        <strain evidence="1 8">2D-5</strain>
        <strain evidence="3 7">D19-10-3-21</strain>
        <strain evidence="2 6">SK2B-1</strain>
    </source>
</reference>
<sequence>MPITEADFGSALPIDGYGPGFFRVGGVVWRGGVVVHAEGVTSWGGYDDLAPLVELADKVDLLFVGTGAEIAFLPKPFVAALDAVGMMCEPMASPSAARSYNVLLSEGRAVATALLPMPDPAA</sequence>
<dbReference type="Proteomes" id="UP000285295">
    <property type="component" value="Unassembled WGS sequence"/>
</dbReference>
<name>A0A443K243_9RHOB</name>
<evidence type="ECO:0000313" key="7">
    <source>
        <dbReference type="Proteomes" id="UP000285295"/>
    </source>
</evidence>
<dbReference type="EMBL" id="SAUW01000019">
    <property type="protein sequence ID" value="RWR07888.1"/>
    <property type="molecule type" value="Genomic_DNA"/>
</dbReference>
<protein>
    <recommendedName>
        <fullName evidence="9">Mth938-like domain-containing protein</fullName>
    </recommendedName>
</protein>
<dbReference type="AlphaFoldDB" id="A0A443K243"/>
<evidence type="ECO:0000313" key="5">
    <source>
        <dbReference type="Proteomes" id="UP000284451"/>
    </source>
</evidence>
<dbReference type="InterPro" id="IPR007523">
    <property type="entry name" value="NDUFAF3/AAMDC"/>
</dbReference>
<evidence type="ECO:0008006" key="9">
    <source>
        <dbReference type="Google" id="ProtNLM"/>
    </source>
</evidence>
<dbReference type="Proteomes" id="UP000284451">
    <property type="component" value="Unassembled WGS sequence"/>
</dbReference>
<dbReference type="RefSeq" id="WP_128209615.1">
    <property type="nucleotide sequence ID" value="NZ_JBHRSO010000024.1"/>
</dbReference>
<accession>A0A443K243</accession>
<proteinExistence type="predicted"/>
<dbReference type="Proteomes" id="UP000285710">
    <property type="component" value="Unassembled WGS sequence"/>
</dbReference>
<dbReference type="OrthoDB" id="7351393at2"/>
<dbReference type="PANTHER" id="PTHR21192:SF2">
    <property type="entry name" value="NADH DEHYDROGENASE [UBIQUINONE] 1 ALPHA SUBCOMPLEX ASSEMBLY FACTOR 3"/>
    <property type="match status" value="1"/>
</dbReference>
<evidence type="ECO:0000313" key="1">
    <source>
        <dbReference type="EMBL" id="RWR07888.1"/>
    </source>
</evidence>